<dbReference type="EMBL" id="GEDV01001466">
    <property type="protein sequence ID" value="JAP87091.1"/>
    <property type="molecule type" value="Transcribed_RNA"/>
</dbReference>
<dbReference type="AlphaFoldDB" id="A0A131ZA46"/>
<feature type="non-terminal residue" evidence="1">
    <location>
        <position position="1"/>
    </location>
</feature>
<name>A0A131ZA46_RHIAP</name>
<organism evidence="1">
    <name type="scientific">Rhipicephalus appendiculatus</name>
    <name type="common">Brown ear tick</name>
    <dbReference type="NCBI Taxonomy" id="34631"/>
    <lineage>
        <taxon>Eukaryota</taxon>
        <taxon>Metazoa</taxon>
        <taxon>Ecdysozoa</taxon>
        <taxon>Arthropoda</taxon>
        <taxon>Chelicerata</taxon>
        <taxon>Arachnida</taxon>
        <taxon>Acari</taxon>
        <taxon>Parasitiformes</taxon>
        <taxon>Ixodida</taxon>
        <taxon>Ixodoidea</taxon>
        <taxon>Ixodidae</taxon>
        <taxon>Rhipicephalinae</taxon>
        <taxon>Rhipicephalus</taxon>
        <taxon>Rhipicephalus</taxon>
    </lineage>
</organism>
<sequence>RSFLLGPSSACGLPWGGLVAAYNVCPGSWELLVNGKGPPICRVSCSTQHLLRSPDAGPVLWCARLLESQHHARDDCSTPGSSLFLSKHLSRLLGLKLSDLPRQSTDAEERGPCILLFGLPDGRVLGTLLHSDRSHESCRARLVCDLGQPVAAISCWQPEHLENKDMEVLIIGARGKVLSSCSGTWLEAWAPNIIEEAHDFCLNGALMHWLHKGTPWEAHMAIRQQSPQEAAFLQVEAGPLPLGKAVSVQSLASSVVIKLQAKANTNESELNQDFSGLLILDGCGGVRLVSPLPPQRLSLQGLHPHPIVQAKNELLFVQAALQQLRQLQHRSITVTAEREDGRLVATFPDSGASNWIHVASFDIGDRTICRSAAASPAPGGRPLKIHVKCDTAAVATMALVLPSREATGKPVLTLLKTTVLPSQTCLKEGPAQKTAVLPVASHLVSSGSGGVNRFAEQLGLQAWPAHLESLGQGVSSLELELPGGRCWPALRAETLLRMLDMVKDHDDTKAMPDVKVGERVEAACREVERLLSAGDTLEAYNAWRTRLGMAFPVA</sequence>
<protein>
    <submittedName>
        <fullName evidence="1">Uncharacterized protein</fullName>
    </submittedName>
</protein>
<reference evidence="1" key="1">
    <citation type="journal article" date="2016" name="Ticks Tick Borne Dis.">
        <title>De novo assembly and annotation of the salivary gland transcriptome of Rhipicephalus appendiculatus male and female ticks during blood feeding.</title>
        <authorList>
            <person name="de Castro M.H."/>
            <person name="de Klerk D."/>
            <person name="Pienaar R."/>
            <person name="Latif A.A."/>
            <person name="Rees D.J."/>
            <person name="Mans B.J."/>
        </authorList>
    </citation>
    <scope>NUCLEOTIDE SEQUENCE</scope>
    <source>
        <tissue evidence="1">Salivary glands</tissue>
    </source>
</reference>
<proteinExistence type="predicted"/>
<evidence type="ECO:0000313" key="1">
    <source>
        <dbReference type="EMBL" id="JAP87091.1"/>
    </source>
</evidence>
<accession>A0A131ZA46</accession>